<dbReference type="Pfam" id="PF12893">
    <property type="entry name" value="Lumazine_bd_2"/>
    <property type="match status" value="1"/>
</dbReference>
<gene>
    <name evidence="1" type="ORF">KJP28_12125</name>
</gene>
<accession>A0ABS6T338</accession>
<evidence type="ECO:0000313" key="1">
    <source>
        <dbReference type="EMBL" id="MBV7379671.1"/>
    </source>
</evidence>
<name>A0ABS6T338_9RHOB</name>
<organism evidence="1 2">
    <name type="scientific">Maritimibacter dapengensis</name>
    <dbReference type="NCBI Taxonomy" id="2836868"/>
    <lineage>
        <taxon>Bacteria</taxon>
        <taxon>Pseudomonadati</taxon>
        <taxon>Pseudomonadota</taxon>
        <taxon>Alphaproteobacteria</taxon>
        <taxon>Rhodobacterales</taxon>
        <taxon>Roseobacteraceae</taxon>
        <taxon>Maritimibacter</taxon>
    </lineage>
</organism>
<dbReference type="InterPro" id="IPR039437">
    <property type="entry name" value="FrzH/put_lumazine-bd"/>
</dbReference>
<evidence type="ECO:0000313" key="2">
    <source>
        <dbReference type="Proteomes" id="UP000756530"/>
    </source>
</evidence>
<dbReference type="RefSeq" id="WP_218392781.1">
    <property type="nucleotide sequence ID" value="NZ_JAHUZE010000002.1"/>
</dbReference>
<comment type="caution">
    <text evidence="1">The sequence shown here is derived from an EMBL/GenBank/DDBJ whole genome shotgun (WGS) entry which is preliminary data.</text>
</comment>
<dbReference type="EMBL" id="JAHUZE010000002">
    <property type="protein sequence ID" value="MBV7379671.1"/>
    <property type="molecule type" value="Genomic_DNA"/>
</dbReference>
<dbReference type="Proteomes" id="UP000756530">
    <property type="component" value="Unassembled WGS sequence"/>
</dbReference>
<proteinExistence type="predicted"/>
<protein>
    <submittedName>
        <fullName evidence="1">Nuclear transport factor 2 family protein</fullName>
    </submittedName>
</protein>
<reference evidence="1 2" key="1">
    <citation type="submission" date="2021-05" db="EMBL/GenBank/DDBJ databases">
        <title>Culturable bacteria isolated from Daya Bay.</title>
        <authorList>
            <person name="Zheng W."/>
            <person name="Yu S."/>
            <person name="Huang Y."/>
        </authorList>
    </citation>
    <scope>NUCLEOTIDE SEQUENCE [LARGE SCALE GENOMIC DNA]</scope>
    <source>
        <strain evidence="1 2">DP4N28-5</strain>
    </source>
</reference>
<sequence>MAEREIPLRLGPVRVLEFQAEEYHLRTQEVDEVTLVMESYIQGTREGDAELLRRVFHPEAMVAGWFGGDLLLRRPDGFIARAASTESGPNYKATIGSISVIGRTATATIYEDGLWDDRSFVNLFQLIRDAGNHWVITAKLFHMD</sequence>
<keyword evidence="2" id="KW-1185">Reference proteome</keyword>